<dbReference type="Proteomes" id="UP000025227">
    <property type="component" value="Unplaced"/>
</dbReference>
<reference evidence="3" key="1">
    <citation type="submission" date="2020-12" db="UniProtKB">
        <authorList>
            <consortium name="WormBaseParasite"/>
        </authorList>
    </citation>
    <scope>IDENTIFICATION</scope>
    <source>
        <strain evidence="3">MHco3</strain>
    </source>
</reference>
<accession>A0A7I4YB08</accession>
<dbReference type="AlphaFoldDB" id="A0A7I4YB08"/>
<feature type="region of interest" description="Disordered" evidence="1">
    <location>
        <begin position="99"/>
        <end position="125"/>
    </location>
</feature>
<sequence length="125" mass="13495">MARPRSRRERHSELPRPGVCHVLCLATDSGRSLRSLRHATIASSIVIAVSLQPPVRLRLLVPIDVNVIDAALAIPAGPHCCHLPAVPLLPSMSQERNVKRNGLQPWKDRGATVPEGGWEGLDGPG</sequence>
<name>A0A7I4YB08_HAECO</name>
<protein>
    <submittedName>
        <fullName evidence="3">Uncharacterized protein</fullName>
    </submittedName>
</protein>
<evidence type="ECO:0000256" key="1">
    <source>
        <dbReference type="SAM" id="MobiDB-lite"/>
    </source>
</evidence>
<evidence type="ECO:0000313" key="3">
    <source>
        <dbReference type="WBParaSite" id="HCON_00072070-00001"/>
    </source>
</evidence>
<dbReference type="WBParaSite" id="HCON_00072070-00001">
    <property type="protein sequence ID" value="HCON_00072070-00001"/>
    <property type="gene ID" value="HCON_00072070"/>
</dbReference>
<keyword evidence="2" id="KW-1185">Reference proteome</keyword>
<proteinExistence type="predicted"/>
<organism evidence="2 3">
    <name type="scientific">Haemonchus contortus</name>
    <name type="common">Barber pole worm</name>
    <dbReference type="NCBI Taxonomy" id="6289"/>
    <lineage>
        <taxon>Eukaryota</taxon>
        <taxon>Metazoa</taxon>
        <taxon>Ecdysozoa</taxon>
        <taxon>Nematoda</taxon>
        <taxon>Chromadorea</taxon>
        <taxon>Rhabditida</taxon>
        <taxon>Rhabditina</taxon>
        <taxon>Rhabditomorpha</taxon>
        <taxon>Strongyloidea</taxon>
        <taxon>Trichostrongylidae</taxon>
        <taxon>Haemonchus</taxon>
    </lineage>
</organism>
<evidence type="ECO:0000313" key="2">
    <source>
        <dbReference type="Proteomes" id="UP000025227"/>
    </source>
</evidence>